<evidence type="ECO:0000313" key="1">
    <source>
        <dbReference type="EMBL" id="PPR05905.1"/>
    </source>
</evidence>
<dbReference type="EMBL" id="NHYE01000411">
    <property type="protein sequence ID" value="PPR05905.1"/>
    <property type="molecule type" value="Genomic_DNA"/>
</dbReference>
<proteinExistence type="predicted"/>
<sequence length="473" mass="51800">SIDSLHEVGEGGAAVAAAAASYPLARLLNQTCFPTFDERWYSTRLVRLLERVVRRPRCCCCTPTSTPARPGVLGRRQRNAFIPGTRSVPLVSSPPPPSPSLLSLLSSPSLWLGREPFTSSEAVGPAFDVGWGQLWETRKIRYAYSHPRCRAGAPHPSLPRCKRELEVPPPLLGVYTPAGAELGCIGLVSTNARAREPPRTLDPRRRPTAPLLAISSWGVGLPLTPSRVNPCSEAACAALRAPGSSPWPPLPRRTTHRLPRSKRETEAIFLDLRTRIERHLLPSPRPLLPPHLAHASVGEGNISFMQEYRLLHEELSLSFVLGWLPTRTSAARTEIEGVLLPSRLLRPSSSLLFRVCEWGGVLSPASSMEYHSRTKPGLRARLGECCCLAPPPLARLPVQTCFAVTFVEHPALETALTPSRAGYLVRGSWRYCTPHATPLLVDDVPRTSGDYWTVRLATAVQCSRSTSAQPDVL</sequence>
<reference evidence="1 2" key="1">
    <citation type="journal article" date="2018" name="Evol. Lett.">
        <title>Horizontal gene cluster transfer increased hallucinogenic mushroom diversity.</title>
        <authorList>
            <person name="Reynolds H.T."/>
            <person name="Vijayakumar V."/>
            <person name="Gluck-Thaler E."/>
            <person name="Korotkin H.B."/>
            <person name="Matheny P.B."/>
            <person name="Slot J.C."/>
        </authorList>
    </citation>
    <scope>NUCLEOTIDE SEQUENCE [LARGE SCALE GENOMIC DNA]</scope>
    <source>
        <strain evidence="1 2">SRW20</strain>
    </source>
</reference>
<evidence type="ECO:0000313" key="2">
    <source>
        <dbReference type="Proteomes" id="UP000284706"/>
    </source>
</evidence>
<organism evidence="1 2">
    <name type="scientific">Gymnopilus dilepis</name>
    <dbReference type="NCBI Taxonomy" id="231916"/>
    <lineage>
        <taxon>Eukaryota</taxon>
        <taxon>Fungi</taxon>
        <taxon>Dikarya</taxon>
        <taxon>Basidiomycota</taxon>
        <taxon>Agaricomycotina</taxon>
        <taxon>Agaricomycetes</taxon>
        <taxon>Agaricomycetidae</taxon>
        <taxon>Agaricales</taxon>
        <taxon>Agaricineae</taxon>
        <taxon>Hymenogastraceae</taxon>
        <taxon>Gymnopilus</taxon>
    </lineage>
</organism>
<accession>A0A409YSA5</accession>
<feature type="non-terminal residue" evidence="1">
    <location>
        <position position="1"/>
    </location>
</feature>
<dbReference type="InParanoid" id="A0A409YSA5"/>
<gene>
    <name evidence="1" type="ORF">CVT26_008859</name>
</gene>
<name>A0A409YSA5_9AGAR</name>
<dbReference type="Proteomes" id="UP000284706">
    <property type="component" value="Unassembled WGS sequence"/>
</dbReference>
<protein>
    <submittedName>
        <fullName evidence="1">Uncharacterized protein</fullName>
    </submittedName>
</protein>
<keyword evidence="2" id="KW-1185">Reference proteome</keyword>
<comment type="caution">
    <text evidence="1">The sequence shown here is derived from an EMBL/GenBank/DDBJ whole genome shotgun (WGS) entry which is preliminary data.</text>
</comment>
<dbReference type="AlphaFoldDB" id="A0A409YSA5"/>